<dbReference type="GO" id="GO:0006281">
    <property type="term" value="P:DNA repair"/>
    <property type="evidence" value="ECO:0007669"/>
    <property type="project" value="TreeGrafter"/>
</dbReference>
<comment type="pathway">
    <text evidence="2">Organic acid metabolism; glycolate biosynthesis; glycolate from 2-phosphoglycolate: step 1/1.</text>
</comment>
<dbReference type="InterPro" id="IPR006439">
    <property type="entry name" value="HAD-SF_hydro_IA"/>
</dbReference>
<comment type="caution">
    <text evidence="5">The sequence shown here is derived from an EMBL/GenBank/DDBJ whole genome shotgun (WGS) entry which is preliminary data.</text>
</comment>
<dbReference type="Gene3D" id="3.40.50.1000">
    <property type="entry name" value="HAD superfamily/HAD-like"/>
    <property type="match status" value="1"/>
</dbReference>
<dbReference type="InterPro" id="IPR023214">
    <property type="entry name" value="HAD_sf"/>
</dbReference>
<dbReference type="SUPFAM" id="SSF56784">
    <property type="entry name" value="HAD-like"/>
    <property type="match status" value="1"/>
</dbReference>
<dbReference type="EMBL" id="VXRY01000168">
    <property type="protein sequence ID" value="MXY33297.1"/>
    <property type="molecule type" value="Genomic_DNA"/>
</dbReference>
<comment type="catalytic activity">
    <reaction evidence="1">
        <text>2-phosphoglycolate + H2O = glycolate + phosphate</text>
        <dbReference type="Rhea" id="RHEA:14369"/>
        <dbReference type="ChEBI" id="CHEBI:15377"/>
        <dbReference type="ChEBI" id="CHEBI:29805"/>
        <dbReference type="ChEBI" id="CHEBI:43474"/>
        <dbReference type="ChEBI" id="CHEBI:58033"/>
        <dbReference type="EC" id="3.1.3.18"/>
    </reaction>
</comment>
<name>A0A6B0XZS1_9RHOB</name>
<evidence type="ECO:0000256" key="4">
    <source>
        <dbReference type="ARBA" id="ARBA00013078"/>
    </source>
</evidence>
<evidence type="ECO:0000256" key="2">
    <source>
        <dbReference type="ARBA" id="ARBA00004818"/>
    </source>
</evidence>
<accession>A0A6B0XZS1</accession>
<evidence type="ECO:0000256" key="3">
    <source>
        <dbReference type="ARBA" id="ARBA00006171"/>
    </source>
</evidence>
<dbReference type="EC" id="3.1.3.18" evidence="4"/>
<dbReference type="CDD" id="cd01427">
    <property type="entry name" value="HAD_like"/>
    <property type="match status" value="1"/>
</dbReference>
<dbReference type="NCBIfam" id="TIGR01549">
    <property type="entry name" value="HAD-SF-IA-v1"/>
    <property type="match status" value="1"/>
</dbReference>
<dbReference type="GO" id="GO:0008967">
    <property type="term" value="F:phosphoglycolate phosphatase activity"/>
    <property type="evidence" value="ECO:0007669"/>
    <property type="project" value="UniProtKB-EC"/>
</dbReference>
<evidence type="ECO:0000256" key="1">
    <source>
        <dbReference type="ARBA" id="ARBA00000830"/>
    </source>
</evidence>
<proteinExistence type="inferred from homology"/>
<dbReference type="Pfam" id="PF00702">
    <property type="entry name" value="Hydrolase"/>
    <property type="match status" value="1"/>
</dbReference>
<dbReference type="PANTHER" id="PTHR43434:SF1">
    <property type="entry name" value="PHOSPHOGLYCOLATE PHOSPHATASE"/>
    <property type="match status" value="1"/>
</dbReference>
<dbReference type="AlphaFoldDB" id="A0A6B0XZS1"/>
<dbReference type="InterPro" id="IPR050155">
    <property type="entry name" value="HAD-like_hydrolase_sf"/>
</dbReference>
<protein>
    <recommendedName>
        <fullName evidence="4">phosphoglycolate phosphatase</fullName>
        <ecNumber evidence="4">3.1.3.18</ecNumber>
    </recommendedName>
</protein>
<keyword evidence="5" id="KW-0378">Hydrolase</keyword>
<gene>
    <name evidence="5" type="ORF">F4Y60_04235</name>
</gene>
<dbReference type="InterPro" id="IPR036412">
    <property type="entry name" value="HAD-like_sf"/>
</dbReference>
<dbReference type="GO" id="GO:0005829">
    <property type="term" value="C:cytosol"/>
    <property type="evidence" value="ECO:0007669"/>
    <property type="project" value="TreeGrafter"/>
</dbReference>
<sequence length="225" mass="23845">MTVEAIIFDKDGTLFDFQRSWSNAMIDLLEATVAPDRIEAAALALGFDLRRARFVPGSVVIAGTSIDLARVVAPYMQRGEQEALRLIDAAAERARMVPVVDLVSCLDSLGRDYVLGLVTNDSEAPSRRQLEAAGIADCFAFLAGCDSGHGSKPAPGPLLAFAESTSIAPERTLMVGDSRTDLLAARAAGMRPIAVLTGVAEAEELARDAEAVLSDIGQLANWISN</sequence>
<dbReference type="SFLD" id="SFLDG01129">
    <property type="entry name" value="C1.5:_HAD__Beta-PGM__Phosphata"/>
    <property type="match status" value="1"/>
</dbReference>
<comment type="similarity">
    <text evidence="3">Belongs to the HAD-like hydrolase superfamily. CbbY/CbbZ/Gph/YieH family.</text>
</comment>
<reference evidence="5" key="1">
    <citation type="submission" date="2019-09" db="EMBL/GenBank/DDBJ databases">
        <title>Characterisation of the sponge microbiome using genome-centric metagenomics.</title>
        <authorList>
            <person name="Engelberts J.P."/>
            <person name="Robbins S.J."/>
            <person name="De Goeij J.M."/>
            <person name="Aranda M."/>
            <person name="Bell S.C."/>
            <person name="Webster N.S."/>
        </authorList>
    </citation>
    <scope>NUCLEOTIDE SEQUENCE</scope>
    <source>
        <strain evidence="5">SB0664_bin_43</strain>
    </source>
</reference>
<dbReference type="Gene3D" id="1.10.150.240">
    <property type="entry name" value="Putative phosphatase, domain 2"/>
    <property type="match status" value="1"/>
</dbReference>
<dbReference type="SFLD" id="SFLDS00003">
    <property type="entry name" value="Haloacid_Dehalogenase"/>
    <property type="match status" value="1"/>
</dbReference>
<dbReference type="PANTHER" id="PTHR43434">
    <property type="entry name" value="PHOSPHOGLYCOLATE PHOSPHATASE"/>
    <property type="match status" value="1"/>
</dbReference>
<evidence type="ECO:0000313" key="5">
    <source>
        <dbReference type="EMBL" id="MXY33297.1"/>
    </source>
</evidence>
<organism evidence="5">
    <name type="scientific">Boseongicola sp. SB0664_bin_43</name>
    <dbReference type="NCBI Taxonomy" id="2604844"/>
    <lineage>
        <taxon>Bacteria</taxon>
        <taxon>Pseudomonadati</taxon>
        <taxon>Pseudomonadota</taxon>
        <taxon>Alphaproteobacteria</taxon>
        <taxon>Rhodobacterales</taxon>
        <taxon>Paracoccaceae</taxon>
        <taxon>Boseongicola</taxon>
    </lineage>
</organism>
<dbReference type="InterPro" id="IPR023198">
    <property type="entry name" value="PGP-like_dom2"/>
</dbReference>